<dbReference type="CDD" id="cd00093">
    <property type="entry name" value="HTH_XRE"/>
    <property type="match status" value="1"/>
</dbReference>
<dbReference type="Gene3D" id="1.10.260.40">
    <property type="entry name" value="lambda repressor-like DNA-binding domains"/>
    <property type="match status" value="1"/>
</dbReference>
<feature type="domain" description="HTH cro/C1-type" evidence="1">
    <location>
        <begin position="16"/>
        <end position="73"/>
    </location>
</feature>
<proteinExistence type="predicted"/>
<dbReference type="InterPro" id="IPR010982">
    <property type="entry name" value="Lambda_DNA-bd_dom_sf"/>
</dbReference>
<dbReference type="RefSeq" id="WP_015089287.1">
    <property type="nucleotide sequence ID" value="NC_019567.1"/>
</dbReference>
<gene>
    <name evidence="2" type="ORF">Bdt_0082</name>
</gene>
<name>K7YT74_BDEBC</name>
<dbReference type="STRING" id="1069642.Bdt_0082"/>
<reference evidence="2 3" key="1">
    <citation type="journal article" date="2012" name="BMC Genomics">
        <title>Genome analysis of a simultaneously predatory and prey-independent, novel Bdellovibrio bacteriovorus from the River Tiber, supports in silico predictions of both ancient and recent lateral gene transfer from diverse bacteria.</title>
        <authorList>
            <person name="Hobley L."/>
            <person name="Lerner T.R."/>
            <person name="Williams L.E."/>
            <person name="Lambert C."/>
            <person name="Till R."/>
            <person name="Milner D.S."/>
            <person name="Basford S.M."/>
            <person name="Capeness M.J."/>
            <person name="Fenton A.K."/>
            <person name="Atterbury R.J."/>
            <person name="Harris M.A."/>
            <person name="Sockett R.E."/>
        </authorList>
    </citation>
    <scope>NUCLEOTIDE SEQUENCE [LARGE SCALE GENOMIC DNA]</scope>
    <source>
        <strain evidence="2 3">Tiberius</strain>
    </source>
</reference>
<dbReference type="PROSITE" id="PS50943">
    <property type="entry name" value="HTH_CROC1"/>
    <property type="match status" value="1"/>
</dbReference>
<dbReference type="EMBL" id="CP002930">
    <property type="protein sequence ID" value="AFX99794.1"/>
    <property type="molecule type" value="Genomic_DNA"/>
</dbReference>
<accession>K7YT74</accession>
<evidence type="ECO:0000259" key="1">
    <source>
        <dbReference type="PROSITE" id="PS50943"/>
    </source>
</evidence>
<dbReference type="KEGG" id="bbat:Bdt_0082"/>
<evidence type="ECO:0000313" key="2">
    <source>
        <dbReference type="EMBL" id="AFX99794.1"/>
    </source>
</evidence>
<sequence>MAIKSIKSTKDLSLLLKARREELGISQAELAQLCNLSVNGISKLESNKDGSREVKLSTLFKLGKFLGFELALKVEE</sequence>
<dbReference type="HOGENOM" id="CLU_2647190_0_0_7"/>
<protein>
    <submittedName>
        <fullName evidence="2">XRE family transcriptional regulator</fullName>
    </submittedName>
</protein>
<evidence type="ECO:0000313" key="3">
    <source>
        <dbReference type="Proteomes" id="UP000010074"/>
    </source>
</evidence>
<dbReference type="SMART" id="SM00530">
    <property type="entry name" value="HTH_XRE"/>
    <property type="match status" value="1"/>
</dbReference>
<dbReference type="PATRIC" id="fig|1069642.3.peg.81"/>
<dbReference type="OrthoDB" id="9814553at2"/>
<organism evidence="2 3">
    <name type="scientific">Bdellovibrio bacteriovorus str. Tiberius</name>
    <dbReference type="NCBI Taxonomy" id="1069642"/>
    <lineage>
        <taxon>Bacteria</taxon>
        <taxon>Pseudomonadati</taxon>
        <taxon>Bdellovibrionota</taxon>
        <taxon>Bdellovibrionia</taxon>
        <taxon>Bdellovibrionales</taxon>
        <taxon>Pseudobdellovibrionaceae</taxon>
        <taxon>Bdellovibrio</taxon>
    </lineage>
</organism>
<dbReference type="Proteomes" id="UP000010074">
    <property type="component" value="Chromosome"/>
</dbReference>
<dbReference type="Pfam" id="PF01381">
    <property type="entry name" value="HTH_3"/>
    <property type="match status" value="1"/>
</dbReference>
<dbReference type="InterPro" id="IPR001387">
    <property type="entry name" value="Cro/C1-type_HTH"/>
</dbReference>
<dbReference type="AlphaFoldDB" id="K7YT74"/>
<dbReference type="SUPFAM" id="SSF47413">
    <property type="entry name" value="lambda repressor-like DNA-binding domains"/>
    <property type="match status" value="1"/>
</dbReference>
<dbReference type="GO" id="GO:0003677">
    <property type="term" value="F:DNA binding"/>
    <property type="evidence" value="ECO:0007669"/>
    <property type="project" value="InterPro"/>
</dbReference>